<gene>
    <name evidence="7" type="ORF">G9U52_37845</name>
</gene>
<dbReference type="PRINTS" id="PR00032">
    <property type="entry name" value="HTHARAC"/>
</dbReference>
<keyword evidence="4" id="KW-0597">Phosphoprotein</keyword>
<dbReference type="PANTHER" id="PTHR43280:SF2">
    <property type="entry name" value="HTH-TYPE TRANSCRIPTIONAL REGULATOR EXSA"/>
    <property type="match status" value="1"/>
</dbReference>
<feature type="domain" description="Response regulatory" evidence="6">
    <location>
        <begin position="6"/>
        <end position="123"/>
    </location>
</feature>
<dbReference type="InterPro" id="IPR001789">
    <property type="entry name" value="Sig_transdc_resp-reg_receiver"/>
</dbReference>
<comment type="caution">
    <text evidence="7">The sequence shown here is derived from an EMBL/GenBank/DDBJ whole genome shotgun (WGS) entry which is preliminary data.</text>
</comment>
<dbReference type="PANTHER" id="PTHR43280">
    <property type="entry name" value="ARAC-FAMILY TRANSCRIPTIONAL REGULATOR"/>
    <property type="match status" value="1"/>
</dbReference>
<evidence type="ECO:0000313" key="8">
    <source>
        <dbReference type="Proteomes" id="UP001165962"/>
    </source>
</evidence>
<dbReference type="SUPFAM" id="SSF52172">
    <property type="entry name" value="CheY-like"/>
    <property type="match status" value="1"/>
</dbReference>
<dbReference type="PROSITE" id="PS01124">
    <property type="entry name" value="HTH_ARAC_FAMILY_2"/>
    <property type="match status" value="1"/>
</dbReference>
<dbReference type="SMART" id="SM00448">
    <property type="entry name" value="REC"/>
    <property type="match status" value="1"/>
</dbReference>
<accession>A0ABX0JMM4</accession>
<organism evidence="7 8">
    <name type="scientific">Paenibacillus agricola</name>
    <dbReference type="NCBI Taxonomy" id="2716264"/>
    <lineage>
        <taxon>Bacteria</taxon>
        <taxon>Bacillati</taxon>
        <taxon>Bacillota</taxon>
        <taxon>Bacilli</taxon>
        <taxon>Bacillales</taxon>
        <taxon>Paenibacillaceae</taxon>
        <taxon>Paenibacillus</taxon>
    </lineage>
</organism>
<proteinExistence type="predicted"/>
<keyword evidence="1" id="KW-0805">Transcription regulation</keyword>
<evidence type="ECO:0000259" key="5">
    <source>
        <dbReference type="PROSITE" id="PS01124"/>
    </source>
</evidence>
<dbReference type="SUPFAM" id="SSF46689">
    <property type="entry name" value="Homeodomain-like"/>
    <property type="match status" value="2"/>
</dbReference>
<evidence type="ECO:0000256" key="3">
    <source>
        <dbReference type="ARBA" id="ARBA00023163"/>
    </source>
</evidence>
<dbReference type="Pfam" id="PF12833">
    <property type="entry name" value="HTH_18"/>
    <property type="match status" value="1"/>
</dbReference>
<evidence type="ECO:0000256" key="1">
    <source>
        <dbReference type="ARBA" id="ARBA00023015"/>
    </source>
</evidence>
<dbReference type="SMART" id="SM00342">
    <property type="entry name" value="HTH_ARAC"/>
    <property type="match status" value="1"/>
</dbReference>
<dbReference type="PROSITE" id="PS50110">
    <property type="entry name" value="RESPONSE_REGULATORY"/>
    <property type="match status" value="1"/>
</dbReference>
<dbReference type="Gene3D" id="3.40.50.2300">
    <property type="match status" value="1"/>
</dbReference>
<feature type="domain" description="HTH araC/xylS-type" evidence="5">
    <location>
        <begin position="421"/>
        <end position="519"/>
    </location>
</feature>
<dbReference type="InterPro" id="IPR009057">
    <property type="entry name" value="Homeodomain-like_sf"/>
</dbReference>
<evidence type="ECO:0000313" key="7">
    <source>
        <dbReference type="EMBL" id="NHN35460.1"/>
    </source>
</evidence>
<evidence type="ECO:0000259" key="6">
    <source>
        <dbReference type="PROSITE" id="PS50110"/>
    </source>
</evidence>
<dbReference type="CDD" id="cd17536">
    <property type="entry name" value="REC_YesN-like"/>
    <property type="match status" value="1"/>
</dbReference>
<dbReference type="InterPro" id="IPR018060">
    <property type="entry name" value="HTH_AraC"/>
</dbReference>
<dbReference type="PROSITE" id="PS00041">
    <property type="entry name" value="HTH_ARAC_FAMILY_1"/>
    <property type="match status" value="1"/>
</dbReference>
<dbReference type="Gene3D" id="1.10.10.60">
    <property type="entry name" value="Homeodomain-like"/>
    <property type="match status" value="2"/>
</dbReference>
<dbReference type="Proteomes" id="UP001165962">
    <property type="component" value="Unassembled WGS sequence"/>
</dbReference>
<dbReference type="InterPro" id="IPR020449">
    <property type="entry name" value="Tscrpt_reg_AraC-type_HTH"/>
</dbReference>
<feature type="modified residue" description="4-aspartylphosphate" evidence="4">
    <location>
        <position position="58"/>
    </location>
</feature>
<keyword evidence="8" id="KW-1185">Reference proteome</keyword>
<protein>
    <submittedName>
        <fullName evidence="7">Response regulator</fullName>
    </submittedName>
</protein>
<reference evidence="7" key="1">
    <citation type="submission" date="2020-03" db="EMBL/GenBank/DDBJ databases">
        <title>Draft sequencing of Paenibacilllus sp. S3N08.</title>
        <authorList>
            <person name="Kim D.-U."/>
        </authorList>
    </citation>
    <scope>NUCLEOTIDE SEQUENCE</scope>
    <source>
        <strain evidence="7">S3N08</strain>
    </source>
</reference>
<keyword evidence="2" id="KW-0238">DNA-binding</keyword>
<evidence type="ECO:0000256" key="2">
    <source>
        <dbReference type="ARBA" id="ARBA00023125"/>
    </source>
</evidence>
<dbReference type="Pfam" id="PF00072">
    <property type="entry name" value="Response_reg"/>
    <property type="match status" value="1"/>
</dbReference>
<dbReference type="EMBL" id="JAAOIW010000037">
    <property type="protein sequence ID" value="NHN35460.1"/>
    <property type="molecule type" value="Genomic_DNA"/>
</dbReference>
<dbReference type="InterPro" id="IPR018062">
    <property type="entry name" value="HTH_AraC-typ_CS"/>
</dbReference>
<dbReference type="RefSeq" id="WP_166158342.1">
    <property type="nucleotide sequence ID" value="NZ_JAAOIW010000037.1"/>
</dbReference>
<name>A0ABX0JMM4_9BACL</name>
<evidence type="ECO:0000256" key="4">
    <source>
        <dbReference type="PROSITE-ProRule" id="PRU00169"/>
    </source>
</evidence>
<sequence>MTNAIKVMIVDDEVLAIKHLELLIPWEEIGFVITAVTTYPQMALEMFRKHRPQVIFADIRMPGMDGLEFSKAILRTGIPVHIVLLTSYKEFDYAKEAVKIGVCDYLLKHELHPKELISVLERIRGELKEDEQKEALIRRQLFNNLLKGLEPAPEQTRLLSKEGERHGNLFVFLLLAANTAVPILPGLLKEPRTEPVWLNEAPEATGFLCLDVLPIGGQQWGVILAVSKPGSYLQTHNETMAMARFLQKAFIEQRNETASVTISPVFHNLAELHRIYVSCDRILKYAPFFEKECIIQSDSIPKKAADYWMELHPYVVRAAAQLDQHQTEQACLTVSEAFAFLIKRFHLDGVMLLCRELVALLESFRLKRQLAKLVDRAVEEEVSGENWVTFMRISVWFQHMFREAIREAEEKLSSRYSWKVRQTLERIREQYKEALTVESLAEEVGISGDRLRHVFKQETGMTVLDYLTQIRMDQAKQMLKDKRVKVYEIAEMVGYKNSQYFSQVFRKTVGVNPLVYAEGKRFSDEMEN</sequence>
<keyword evidence="3" id="KW-0804">Transcription</keyword>
<dbReference type="InterPro" id="IPR011006">
    <property type="entry name" value="CheY-like_superfamily"/>
</dbReference>